<dbReference type="PANTHER" id="PTHR11257">
    <property type="entry name" value="CHEMOSENSORY PROTEIN-RELATED"/>
    <property type="match status" value="1"/>
</dbReference>
<reference evidence="2" key="1">
    <citation type="journal article" date="2019" name="Sci. Rep.">
        <title>Full-Length Transcriptome Survey and Expression Analysis of Parasitoid Wasp Chouioia cunea upon Exposure to 1-Dodecene.</title>
        <authorList>
            <person name="Pan L."/>
            <person name="Guo M."/>
            <person name="Jin X."/>
            <person name="Sun Z."/>
            <person name="Jiang H."/>
            <person name="Han J."/>
            <person name="Wang Y."/>
            <person name="Yan C."/>
            <person name="Li M."/>
        </authorList>
    </citation>
    <scope>NUCLEOTIDE SEQUENCE</scope>
</reference>
<dbReference type="InterPro" id="IPR036682">
    <property type="entry name" value="OS_D_A10/PebIII_sf"/>
</dbReference>
<sequence length="156" mass="18290">MSRPEINLEFVVSITLLALCIARAADEDNVPLKKPIDMAELFDKNAMKDHYPIAWTEVNTKTIIDNDRLFKKYKECLTNEHPVSCPRMVMEFKKLIPEMIDTLCAKCLPIHIEKFKEAVEYICHRRRAEYDQVRREKDPDGAIQKKFEEQFGKVNC</sequence>
<dbReference type="SMR" id="A0A6B9CJF3"/>
<dbReference type="PANTHER" id="PTHR11257:SF13">
    <property type="entry name" value="GEO07322P1"/>
    <property type="match status" value="1"/>
</dbReference>
<dbReference type="Pfam" id="PF03392">
    <property type="entry name" value="OS-D"/>
    <property type="match status" value="1"/>
</dbReference>
<evidence type="ECO:0000313" key="2">
    <source>
        <dbReference type="EMBL" id="QGW50250.1"/>
    </source>
</evidence>
<feature type="signal peptide" evidence="1">
    <location>
        <begin position="1"/>
        <end position="24"/>
    </location>
</feature>
<evidence type="ECO:0000256" key="1">
    <source>
        <dbReference type="SAM" id="SignalP"/>
    </source>
</evidence>
<protein>
    <submittedName>
        <fullName evidence="2">Chemosensory protein 3</fullName>
    </submittedName>
</protein>
<name>A0A6B9CJF3_9HYME</name>
<dbReference type="EMBL" id="MN616758">
    <property type="protein sequence ID" value="QGW50250.1"/>
    <property type="molecule type" value="mRNA"/>
</dbReference>
<dbReference type="Gene3D" id="1.10.2080.10">
    <property type="entry name" value="Insect odorant-binding protein A10/Ejaculatory bulb-specific protein 3"/>
    <property type="match status" value="1"/>
</dbReference>
<organism evidence="2">
    <name type="scientific">Chouioia cunea</name>
    <dbReference type="NCBI Taxonomy" id="1570515"/>
    <lineage>
        <taxon>Eukaryota</taxon>
        <taxon>Metazoa</taxon>
        <taxon>Ecdysozoa</taxon>
        <taxon>Arthropoda</taxon>
        <taxon>Hexapoda</taxon>
        <taxon>Insecta</taxon>
        <taxon>Pterygota</taxon>
        <taxon>Neoptera</taxon>
        <taxon>Endopterygota</taxon>
        <taxon>Hymenoptera</taxon>
        <taxon>Apocrita</taxon>
        <taxon>Proctotrupomorpha</taxon>
        <taxon>Chalcidoidea</taxon>
        <taxon>Eulophidae</taxon>
        <taxon>Tetrastichinae</taxon>
        <taxon>Chouioia</taxon>
    </lineage>
</organism>
<dbReference type="AlphaFoldDB" id="A0A6B9CJF3"/>
<dbReference type="SUPFAM" id="SSF100910">
    <property type="entry name" value="Chemosensory protein Csp2"/>
    <property type="match status" value="1"/>
</dbReference>
<feature type="chain" id="PRO_5025558871" evidence="1">
    <location>
        <begin position="25"/>
        <end position="156"/>
    </location>
</feature>
<keyword evidence="1" id="KW-0732">Signal</keyword>
<proteinExistence type="evidence at transcript level"/>
<dbReference type="InterPro" id="IPR005055">
    <property type="entry name" value="A10/PebIII"/>
</dbReference>
<accession>A0A6B9CJF3</accession>